<dbReference type="GO" id="GO:0005975">
    <property type="term" value="P:carbohydrate metabolic process"/>
    <property type="evidence" value="ECO:0007669"/>
    <property type="project" value="InterPro"/>
</dbReference>
<dbReference type="EMBL" id="DSMG01000144">
    <property type="protein sequence ID" value="HDX32595.1"/>
    <property type="molecule type" value="Genomic_DNA"/>
</dbReference>
<dbReference type="Pfam" id="PF00128">
    <property type="entry name" value="Alpha-amylase"/>
    <property type="match status" value="1"/>
</dbReference>
<keyword evidence="2" id="KW-0328">Glycosyltransferase</keyword>
<dbReference type="InterPro" id="IPR017853">
    <property type="entry name" value="GH"/>
</dbReference>
<dbReference type="GO" id="GO:0016757">
    <property type="term" value="F:glycosyltransferase activity"/>
    <property type="evidence" value="ECO:0007669"/>
    <property type="project" value="UniProtKB-KW"/>
</dbReference>
<accession>A0A7C1FUD2</accession>
<evidence type="ECO:0000259" key="5">
    <source>
        <dbReference type="SMART" id="SM00642"/>
    </source>
</evidence>
<reference evidence="6" key="1">
    <citation type="journal article" date="2020" name="mSystems">
        <title>Genome- and Community-Level Interaction Insights into Carbon Utilization and Element Cycling Functions of Hydrothermarchaeota in Hydrothermal Sediment.</title>
        <authorList>
            <person name="Zhou Z."/>
            <person name="Liu Y."/>
            <person name="Xu W."/>
            <person name="Pan J."/>
            <person name="Luo Z.H."/>
            <person name="Li M."/>
        </authorList>
    </citation>
    <scope>NUCLEOTIDE SEQUENCE [LARGE SCALE GENOMIC DNA]</scope>
    <source>
        <strain evidence="6">SpSt-289</strain>
    </source>
</reference>
<dbReference type="Gene3D" id="2.60.40.1180">
    <property type="entry name" value="Golgi alpha-mannosidase II"/>
    <property type="match status" value="1"/>
</dbReference>
<dbReference type="InterPro" id="IPR013780">
    <property type="entry name" value="Glyco_hydro_b"/>
</dbReference>
<keyword evidence="3" id="KW-0808">Transferase</keyword>
<dbReference type="PANTHER" id="PTHR38784">
    <property type="entry name" value="SUCROSE PHOSPHORYLASE"/>
    <property type="match status" value="1"/>
</dbReference>
<gene>
    <name evidence="6" type="ORF">ENQ20_14080</name>
</gene>
<organism evidence="6">
    <name type="scientific">Caldilinea aerophila</name>
    <dbReference type="NCBI Taxonomy" id="133453"/>
    <lineage>
        <taxon>Bacteria</taxon>
        <taxon>Bacillati</taxon>
        <taxon>Chloroflexota</taxon>
        <taxon>Caldilineae</taxon>
        <taxon>Caldilineales</taxon>
        <taxon>Caldilineaceae</taxon>
        <taxon>Caldilinea</taxon>
    </lineage>
</organism>
<dbReference type="SUPFAM" id="SSF51445">
    <property type="entry name" value="(Trans)glycosidases"/>
    <property type="match status" value="1"/>
</dbReference>
<dbReference type="InterPro" id="IPR032091">
    <property type="entry name" value="Malt_amylase-like_C"/>
</dbReference>
<dbReference type="PANTHER" id="PTHR38784:SF1">
    <property type="entry name" value="SUCROSE PHOSPHORYLASE"/>
    <property type="match status" value="1"/>
</dbReference>
<dbReference type="InterPro" id="IPR045857">
    <property type="entry name" value="O16G_dom_2"/>
</dbReference>
<dbReference type="SMART" id="SM00642">
    <property type="entry name" value="Aamy"/>
    <property type="match status" value="1"/>
</dbReference>
<feature type="binding site" evidence="4">
    <location>
        <position position="461"/>
    </location>
    <ligand>
        <name>substrate</name>
    </ligand>
</feature>
<dbReference type="Gene3D" id="3.20.20.80">
    <property type="entry name" value="Glycosidases"/>
    <property type="match status" value="1"/>
</dbReference>
<dbReference type="AlphaFoldDB" id="A0A7C1FUD2"/>
<feature type="binding site" evidence="4">
    <location>
        <begin position="353"/>
        <end position="354"/>
    </location>
    <ligand>
        <name>substrate</name>
    </ligand>
</feature>
<feature type="binding site" evidence="4">
    <location>
        <begin position="243"/>
        <end position="245"/>
    </location>
    <ligand>
        <name>substrate</name>
    </ligand>
</feature>
<dbReference type="CDD" id="cd11356">
    <property type="entry name" value="AmyAc_Sucrose_phosphorylase-like_1"/>
    <property type="match status" value="1"/>
</dbReference>
<evidence type="ECO:0000256" key="4">
    <source>
        <dbReference type="PIRSR" id="PIRSR003059-2"/>
    </source>
</evidence>
<feature type="domain" description="Glycosyl hydrolase family 13 catalytic" evidence="5">
    <location>
        <begin position="65"/>
        <end position="469"/>
    </location>
</feature>
<comment type="caution">
    <text evidence="6">The sequence shown here is derived from an EMBL/GenBank/DDBJ whole genome shotgun (WGS) entry which is preliminary data.</text>
</comment>
<dbReference type="Pfam" id="PF16657">
    <property type="entry name" value="Malt_amylase_C"/>
    <property type="match status" value="1"/>
</dbReference>
<evidence type="ECO:0000313" key="6">
    <source>
        <dbReference type="EMBL" id="HDX32595.1"/>
    </source>
</evidence>
<dbReference type="Gene3D" id="3.90.400.10">
    <property type="entry name" value="Oligo-1,6-glucosidase, Domain 2"/>
    <property type="match status" value="1"/>
</dbReference>
<evidence type="ECO:0000256" key="2">
    <source>
        <dbReference type="ARBA" id="ARBA00022676"/>
    </source>
</evidence>
<evidence type="ECO:0000256" key="1">
    <source>
        <dbReference type="ARBA" id="ARBA00008452"/>
    </source>
</evidence>
<dbReference type="InterPro" id="IPR006047">
    <property type="entry name" value="GH13_cat_dom"/>
</dbReference>
<feature type="binding site" evidence="4">
    <location>
        <position position="112"/>
    </location>
    <ligand>
        <name>substrate</name>
    </ligand>
</feature>
<evidence type="ECO:0000256" key="3">
    <source>
        <dbReference type="ARBA" id="ARBA00022679"/>
    </source>
</evidence>
<dbReference type="PIRSF" id="PIRSF003059">
    <property type="entry name" value="Sucrose_phosphorylase"/>
    <property type="match status" value="1"/>
</dbReference>
<protein>
    <submittedName>
        <fullName evidence="6">Sugar phosphorylase</fullName>
    </submittedName>
</protein>
<sequence>MSTTVERLRASLASVYGSATAGEILERLLPRIEQVRAKRVTSPHTDASSMSQQTRSMRALPDQREVILITYGDQIQEKGKPPLRTLREVLESTVSDVCSGVHILPFYPYTSDDGFSVIDYRQVDPALGDWEEIRRLGRRFRLMFDAVINHISASSPWFQAFLRGEAPYTEYFITVDPSVDLSSVVRPRTSPLLTRFATVDGVKYVWTTFSADQVDLNYRSPALLYEILDLLLFYVEQGAQLIRLDAVGFLWKEIGTSCIHLPQTHALIQAMRAMLDLAAPDVLLITETNVPHLENISYFGDGYNEAQMVYNFTLPPLTLYTFHKQDATLLSEWAASLSTPSEQTTFFNFMASHDGIGVRPLEGILRREEIDALVERTLRHGGLVSYRAASDGSQVPYELNIVYFDALNDPNADEPLALQVDRFLASQAILLGLAGVPGIYVHSLFGSRNWREGVTLTGQNRTINRRKFRRSELETLFNDPTSLSHQVFTRYRRLVAARTREPAFHPNAPQQIVHIDPAIFAFVRTRLDSSRRVLCLHNVANHEIQIRIDVSALGLRPGEHLVDLISGRELSLYGAQLEMSLPPYGVYWLGDEIGMA</sequence>
<feature type="binding site" evidence="4">
    <location>
        <position position="150"/>
    </location>
    <ligand>
        <name>substrate</name>
    </ligand>
</feature>
<dbReference type="InterPro" id="IPR016377">
    <property type="entry name" value="Sucrose_GGa_phosphorylase-rel"/>
</dbReference>
<proteinExistence type="inferred from homology"/>
<dbReference type="InterPro" id="IPR033746">
    <property type="entry name" value="GGa_phosphorylase"/>
</dbReference>
<name>A0A7C1FUD2_9CHLR</name>
<comment type="similarity">
    <text evidence="1">Belongs to the glycosyl hydrolase 13 family. Sucrose phosphorylase subfamily.</text>
</comment>